<dbReference type="EMBL" id="LNIX01000009">
    <property type="protein sequence ID" value="OXA50088.1"/>
    <property type="molecule type" value="Genomic_DNA"/>
</dbReference>
<accession>A0A226DYI3</accession>
<dbReference type="Proteomes" id="UP000198287">
    <property type="component" value="Unassembled WGS sequence"/>
</dbReference>
<feature type="compositionally biased region" description="Polar residues" evidence="1">
    <location>
        <begin position="118"/>
        <end position="130"/>
    </location>
</feature>
<evidence type="ECO:0000256" key="1">
    <source>
        <dbReference type="SAM" id="MobiDB-lite"/>
    </source>
</evidence>
<dbReference type="InterPro" id="IPR032071">
    <property type="entry name" value="DUF4806"/>
</dbReference>
<dbReference type="AlphaFoldDB" id="A0A226DYI3"/>
<proteinExistence type="predicted"/>
<gene>
    <name evidence="3" type="ORF">Fcan01_15228</name>
</gene>
<evidence type="ECO:0000313" key="3">
    <source>
        <dbReference type="EMBL" id="OXA50088.1"/>
    </source>
</evidence>
<dbReference type="Pfam" id="PF16064">
    <property type="entry name" value="DUF4806"/>
    <property type="match status" value="1"/>
</dbReference>
<reference evidence="3 4" key="1">
    <citation type="submission" date="2015-12" db="EMBL/GenBank/DDBJ databases">
        <title>The genome of Folsomia candida.</title>
        <authorList>
            <person name="Faddeeva A."/>
            <person name="Derks M.F."/>
            <person name="Anvar Y."/>
            <person name="Smit S."/>
            <person name="Van Straalen N."/>
            <person name="Roelofs D."/>
        </authorList>
    </citation>
    <scope>NUCLEOTIDE SEQUENCE [LARGE SCALE GENOMIC DNA]</scope>
    <source>
        <strain evidence="3 4">VU population</strain>
        <tissue evidence="3">Whole body</tissue>
    </source>
</reference>
<evidence type="ECO:0000313" key="4">
    <source>
        <dbReference type="Proteomes" id="UP000198287"/>
    </source>
</evidence>
<protein>
    <recommendedName>
        <fullName evidence="2">DUF4806 domain-containing protein</fullName>
    </recommendedName>
</protein>
<dbReference type="OMA" id="FECETEV"/>
<dbReference type="PANTHER" id="PTHR33053">
    <property type="entry name" value="PROTEIN, PUTATIVE-RELATED"/>
    <property type="match status" value="1"/>
</dbReference>
<comment type="caution">
    <text evidence="3">The sequence shown here is derived from an EMBL/GenBank/DDBJ whole genome shotgun (WGS) entry which is preliminary data.</text>
</comment>
<keyword evidence="4" id="KW-1185">Reference proteome</keyword>
<evidence type="ECO:0000259" key="2">
    <source>
        <dbReference type="Pfam" id="PF16064"/>
    </source>
</evidence>
<name>A0A226DYI3_FOLCA</name>
<sequence>MALFSPVSTSPRAQWLNVSPPNFPSFFFPEEKSVAAVPTTWLTEEKGRIFCKWPKGPNAATVVKDGNSAPGKDWSSFPVKIYKGLGSDEYSKASANADEARTLTSPSEEEGSPSSIPTVSRANSKAQQDSSDSEAEFQANFDKEVPDKSPHGNATLNRVEERSTTPSSSPILNFNITGADGDDGDESQLNYTFTNPLTVISQGFEVNVLSYLVDIKAELSRISAQVSAIAAGCESTDTEEEFILPLNTEAQLEKIELKLHDRSARKSLLTKIVKIGGLEIKDTVERVLTAVFGQKIAEQTSLTGKSNKFAFNKLALFSIIVDAILKNPRCSNNTQKDVEIEATRWFSNAKDRDGGRDPRRKDKITPGQQQYINIMDASKTTKYRKRKAEVASILNKFSLDKSSNISGNVSSSSEICTNIEHSIPTISTGMMNSEVEFDEFCPPDTDDESEDEEDSFSKSLAFKNKLARWGLNNNITHVAMKELLHILRDEKCGSSLPKDPRTLFRTPKYSSPVSLGTRKFKYFGIRKAFEIANNRGWEDTSSIKLMSIGIDGLPISRSSKSQFWPILALFDKCQSPNPYVIALYFGSSKPGSLKLFLLDFVDEMSDIKNNGISIKDNKYTLNVKCLIADAPARSFIKMCNGFNAYYGSRTLLSDPHLLK</sequence>
<organism evidence="3 4">
    <name type="scientific">Folsomia candida</name>
    <name type="common">Springtail</name>
    <dbReference type="NCBI Taxonomy" id="158441"/>
    <lineage>
        <taxon>Eukaryota</taxon>
        <taxon>Metazoa</taxon>
        <taxon>Ecdysozoa</taxon>
        <taxon>Arthropoda</taxon>
        <taxon>Hexapoda</taxon>
        <taxon>Collembola</taxon>
        <taxon>Entomobryomorpha</taxon>
        <taxon>Isotomoidea</taxon>
        <taxon>Isotomidae</taxon>
        <taxon>Proisotominae</taxon>
        <taxon>Folsomia</taxon>
    </lineage>
</organism>
<feature type="domain" description="DUF4806" evidence="2">
    <location>
        <begin position="239"/>
        <end position="318"/>
    </location>
</feature>
<feature type="region of interest" description="Disordered" evidence="1">
    <location>
        <begin position="93"/>
        <end position="180"/>
    </location>
</feature>
<feature type="compositionally biased region" description="Basic and acidic residues" evidence="1">
    <location>
        <begin position="141"/>
        <end position="150"/>
    </location>
</feature>
<feature type="compositionally biased region" description="Polar residues" evidence="1">
    <location>
        <begin position="164"/>
        <end position="176"/>
    </location>
</feature>
<dbReference type="OrthoDB" id="6609483at2759"/>